<comment type="caution">
    <text evidence="1">The sequence shown here is derived from an EMBL/GenBank/DDBJ whole genome shotgun (WGS) entry which is preliminary data.</text>
</comment>
<dbReference type="EMBL" id="SOPW01000003">
    <property type="protein sequence ID" value="TFB23800.1"/>
    <property type="molecule type" value="Genomic_DNA"/>
</dbReference>
<dbReference type="RefSeq" id="WP_134338861.1">
    <property type="nucleotide sequence ID" value="NZ_SOPW01000003.1"/>
</dbReference>
<dbReference type="Proteomes" id="UP000297975">
    <property type="component" value="Unassembled WGS sequence"/>
</dbReference>
<proteinExistence type="predicted"/>
<protein>
    <recommendedName>
        <fullName evidence="3">DUF2802 domain-containing protein</fullName>
    </recommendedName>
</protein>
<evidence type="ECO:0008006" key="3">
    <source>
        <dbReference type="Google" id="ProtNLM"/>
    </source>
</evidence>
<dbReference type="OrthoDB" id="2454584at2"/>
<sequence length="131" mass="15043">MLYIIVTLLSVGIVLLISSFFMSNRFDELENQIEQLSISTLQDSYVLKNKVKVLEEELLTDSIDLSNIRQTMKTQQTNGSKSVDKEPAIVKNVKSLYEHGYSMKQIEDQTGLRQEDIKVIVNQQNKNEAFK</sequence>
<organism evidence="1 2">
    <name type="scientific">Filobacillus milosensis</name>
    <dbReference type="NCBI Taxonomy" id="94137"/>
    <lineage>
        <taxon>Bacteria</taxon>
        <taxon>Bacillati</taxon>
        <taxon>Bacillota</taxon>
        <taxon>Bacilli</taxon>
        <taxon>Bacillales</taxon>
        <taxon>Bacillaceae</taxon>
        <taxon>Filobacillus</taxon>
    </lineage>
</organism>
<keyword evidence="2" id="KW-1185">Reference proteome</keyword>
<evidence type="ECO:0000313" key="2">
    <source>
        <dbReference type="Proteomes" id="UP000297975"/>
    </source>
</evidence>
<accession>A0A4Y8IS97</accession>
<evidence type="ECO:0000313" key="1">
    <source>
        <dbReference type="EMBL" id="TFB23800.1"/>
    </source>
</evidence>
<reference evidence="1 2" key="1">
    <citation type="submission" date="2019-03" db="EMBL/GenBank/DDBJ databases">
        <authorList>
            <person name="He R.-H."/>
        </authorList>
    </citation>
    <scope>NUCLEOTIDE SEQUENCE [LARGE SCALE GENOMIC DNA]</scope>
    <source>
        <strain evidence="2">SH 714</strain>
    </source>
</reference>
<gene>
    <name evidence="1" type="ORF">E3U55_03020</name>
</gene>
<name>A0A4Y8IS97_9BACI</name>
<dbReference type="AlphaFoldDB" id="A0A4Y8IS97"/>